<dbReference type="Proteomes" id="UP000006727">
    <property type="component" value="Chromosome 8"/>
</dbReference>
<dbReference type="OMA" id="WATIAYK"/>
<evidence type="ECO:0000256" key="6">
    <source>
        <dbReference type="ARBA" id="ARBA00022840"/>
    </source>
</evidence>
<comment type="subcellular location">
    <subcellularLocation>
        <location evidence="1 15">Membrane</location>
        <topology evidence="1 15">Multi-pass membrane protein</topology>
    </subcellularLocation>
</comment>
<dbReference type="InterPro" id="IPR018303">
    <property type="entry name" value="ATPase_P-typ_P_site"/>
</dbReference>
<feature type="transmembrane region" description="Helical" evidence="15">
    <location>
        <begin position="295"/>
        <end position="316"/>
    </location>
</feature>
<evidence type="ECO:0000313" key="21">
    <source>
        <dbReference type="Proteomes" id="UP000006727"/>
    </source>
</evidence>
<evidence type="ECO:0000259" key="18">
    <source>
        <dbReference type="Pfam" id="PF16212"/>
    </source>
</evidence>
<keyword evidence="3 15" id="KW-0812">Transmembrane</keyword>
<feature type="binding site" evidence="13">
    <location>
        <position position="416"/>
    </location>
    <ligand>
        <name>ATP</name>
        <dbReference type="ChEBI" id="CHEBI:30616"/>
    </ligand>
</feature>
<protein>
    <recommendedName>
        <fullName evidence="15">Phospholipid-transporting ATPase</fullName>
        <ecNumber evidence="15">7.6.2.1</ecNumber>
    </recommendedName>
</protein>
<feature type="binding site" evidence="13">
    <location>
        <position position="995"/>
    </location>
    <ligand>
        <name>ATP</name>
        <dbReference type="ChEBI" id="CHEBI:30616"/>
    </ligand>
</feature>
<dbReference type="OrthoDB" id="377733at2759"/>
<evidence type="ECO:0000256" key="7">
    <source>
        <dbReference type="ARBA" id="ARBA00022842"/>
    </source>
</evidence>
<dbReference type="GO" id="GO:0016887">
    <property type="term" value="F:ATP hydrolysis activity"/>
    <property type="evidence" value="ECO:0007669"/>
    <property type="project" value="InterPro"/>
</dbReference>
<feature type="binding site" evidence="13">
    <location>
        <position position="417"/>
    </location>
    <ligand>
        <name>ATP</name>
        <dbReference type="ChEBI" id="CHEBI:30616"/>
    </ligand>
</feature>
<dbReference type="PaxDb" id="3218-PP1S62_171V6.1"/>
<dbReference type="InterPro" id="IPR032631">
    <property type="entry name" value="P-type_ATPase_N"/>
</dbReference>
<feature type="binding site" evidence="13">
    <location>
        <position position="415"/>
    </location>
    <ligand>
        <name>ATP</name>
        <dbReference type="ChEBI" id="CHEBI:30616"/>
    </ligand>
</feature>
<dbReference type="RefSeq" id="XP_024381887.1">
    <property type="nucleotide sequence ID" value="XM_024526119.2"/>
</dbReference>
<dbReference type="Gene3D" id="3.40.1110.10">
    <property type="entry name" value="Calcium-transporting ATPase, cytoplasmic domain N"/>
    <property type="match status" value="1"/>
</dbReference>
<dbReference type="SUPFAM" id="SSF81653">
    <property type="entry name" value="Calcium ATPase, transduction domain A"/>
    <property type="match status" value="1"/>
</dbReference>
<dbReference type="SUPFAM" id="SSF56784">
    <property type="entry name" value="HAD-like"/>
    <property type="match status" value="1"/>
</dbReference>
<evidence type="ECO:0000256" key="1">
    <source>
        <dbReference type="ARBA" id="ARBA00004141"/>
    </source>
</evidence>
<feature type="transmembrane region" description="Helical" evidence="15">
    <location>
        <begin position="1240"/>
        <end position="1260"/>
    </location>
</feature>
<feature type="transmembrane region" description="Helical" evidence="15">
    <location>
        <begin position="97"/>
        <end position="114"/>
    </location>
</feature>
<dbReference type="InterPro" id="IPR023214">
    <property type="entry name" value="HAD_sf"/>
</dbReference>
<dbReference type="Pfam" id="PF16212">
    <property type="entry name" value="PhoLip_ATPase_C"/>
    <property type="match status" value="1"/>
</dbReference>
<keyword evidence="5 13" id="KW-0547">Nucleotide-binding</keyword>
<feature type="binding site" evidence="14">
    <location>
        <position position="415"/>
    </location>
    <ligand>
        <name>Mg(2+)</name>
        <dbReference type="ChEBI" id="CHEBI:18420"/>
    </ligand>
</feature>
<feature type="binding site" evidence="13">
    <location>
        <position position="964"/>
    </location>
    <ligand>
        <name>ATP</name>
        <dbReference type="ChEBI" id="CHEBI:30616"/>
    </ligand>
</feature>
<feature type="region of interest" description="Disordered" evidence="16">
    <location>
        <begin position="894"/>
        <end position="922"/>
    </location>
</feature>
<feature type="active site" description="4-aspartylphosphate intermediate" evidence="12">
    <location>
        <position position="415"/>
    </location>
</feature>
<dbReference type="PRINTS" id="PR00119">
    <property type="entry name" value="CATATPASE"/>
</dbReference>
<evidence type="ECO:0000256" key="10">
    <source>
        <dbReference type="ARBA" id="ARBA00023136"/>
    </source>
</evidence>
<dbReference type="Gramene" id="Pp3c8_12410V3.3">
    <property type="protein sequence ID" value="Pp3c8_12410V3.3"/>
    <property type="gene ID" value="Pp3c8_12410"/>
</dbReference>
<comment type="similarity">
    <text evidence="2 15">Belongs to the cation transport ATPase (P-type) (TC 3.A.3) family. Type IV subfamily.</text>
</comment>
<gene>
    <name evidence="20" type="primary">LOC112285367</name>
    <name evidence="19" type="ORF">PHYPA_011438</name>
</gene>
<feature type="transmembrane region" description="Helical" evidence="15">
    <location>
        <begin position="1201"/>
        <end position="1220"/>
    </location>
</feature>
<evidence type="ECO:0000256" key="2">
    <source>
        <dbReference type="ARBA" id="ARBA00008109"/>
    </source>
</evidence>
<dbReference type="InterPro" id="IPR008250">
    <property type="entry name" value="ATPase_P-typ_transduc_dom_A_sf"/>
</dbReference>
<feature type="binding site" evidence="14">
    <location>
        <position position="992"/>
    </location>
    <ligand>
        <name>Mg(2+)</name>
        <dbReference type="ChEBI" id="CHEBI:18420"/>
    </ligand>
</feature>
<comment type="cofactor">
    <cofactor evidence="14">
        <name>Mg(2+)</name>
        <dbReference type="ChEBI" id="CHEBI:18420"/>
    </cofactor>
</comment>
<dbReference type="GO" id="GO:0140326">
    <property type="term" value="F:ATPase-coupled intramembrane lipid transporter activity"/>
    <property type="evidence" value="ECO:0000318"/>
    <property type="project" value="GO_Central"/>
</dbReference>
<dbReference type="GO" id="GO:0000287">
    <property type="term" value="F:magnesium ion binding"/>
    <property type="evidence" value="ECO:0007669"/>
    <property type="project" value="UniProtKB-UniRule"/>
</dbReference>
<feature type="transmembrane region" description="Helical" evidence="15">
    <location>
        <begin position="1132"/>
        <end position="1160"/>
    </location>
</feature>
<feature type="binding site" evidence="13">
    <location>
        <position position="970"/>
    </location>
    <ligand>
        <name>ATP</name>
        <dbReference type="ChEBI" id="CHEBI:30616"/>
    </ligand>
</feature>
<feature type="binding site" evidence="14">
    <location>
        <position position="996"/>
    </location>
    <ligand>
        <name>Mg(2+)</name>
        <dbReference type="ChEBI" id="CHEBI:18420"/>
    </ligand>
</feature>
<keyword evidence="7 14" id="KW-0460">Magnesium</keyword>
<keyword evidence="9 15" id="KW-1133">Transmembrane helix</keyword>
<dbReference type="PROSITE" id="PS00154">
    <property type="entry name" value="ATPASE_E1_E2"/>
    <property type="match status" value="1"/>
</dbReference>
<keyword evidence="10 15" id="KW-0472">Membrane</keyword>
<evidence type="ECO:0000259" key="17">
    <source>
        <dbReference type="Pfam" id="PF16209"/>
    </source>
</evidence>
<keyword evidence="8 15" id="KW-1278">Translocase</keyword>
<name>A0A2K1K6Z0_PHYPA</name>
<dbReference type="GO" id="GO:0045332">
    <property type="term" value="P:phospholipid translocation"/>
    <property type="evidence" value="ECO:0000318"/>
    <property type="project" value="GO_Central"/>
</dbReference>
<dbReference type="GeneID" id="112285367"/>
<dbReference type="SUPFAM" id="SSF81660">
    <property type="entry name" value="Metal cation-transporting ATPase, ATP-binding domain N"/>
    <property type="match status" value="1"/>
</dbReference>
<evidence type="ECO:0000256" key="4">
    <source>
        <dbReference type="ARBA" id="ARBA00022723"/>
    </source>
</evidence>
<feature type="binding site" evidence="13">
    <location>
        <position position="996"/>
    </location>
    <ligand>
        <name>ATP</name>
        <dbReference type="ChEBI" id="CHEBI:30616"/>
    </ligand>
</feature>
<keyword evidence="21" id="KW-1185">Reference proteome</keyword>
<dbReference type="EnsemblPlants" id="Pp3c8_12410V3.2">
    <property type="protein sequence ID" value="Pp3c8_12410V3.2"/>
    <property type="gene ID" value="Pp3c8_12410"/>
</dbReference>
<accession>A0A2K1K6Z0</accession>
<evidence type="ECO:0000256" key="8">
    <source>
        <dbReference type="ARBA" id="ARBA00022967"/>
    </source>
</evidence>
<feature type="transmembrane region" description="Helical" evidence="15">
    <location>
        <begin position="1082"/>
        <end position="1102"/>
    </location>
</feature>
<evidence type="ECO:0000256" key="14">
    <source>
        <dbReference type="PIRSR" id="PIRSR606539-3"/>
    </source>
</evidence>
<reference evidence="19 21" key="1">
    <citation type="journal article" date="2008" name="Science">
        <title>The Physcomitrella genome reveals evolutionary insights into the conquest of land by plants.</title>
        <authorList>
            <person name="Rensing S."/>
            <person name="Lang D."/>
            <person name="Zimmer A."/>
            <person name="Terry A."/>
            <person name="Salamov A."/>
            <person name="Shapiro H."/>
            <person name="Nishiyama T."/>
            <person name="Perroud P.-F."/>
            <person name="Lindquist E."/>
            <person name="Kamisugi Y."/>
            <person name="Tanahashi T."/>
            <person name="Sakakibara K."/>
            <person name="Fujita T."/>
            <person name="Oishi K."/>
            <person name="Shin-I T."/>
            <person name="Kuroki Y."/>
            <person name="Toyoda A."/>
            <person name="Suzuki Y."/>
            <person name="Hashimoto A."/>
            <person name="Yamaguchi K."/>
            <person name="Sugano A."/>
            <person name="Kohara Y."/>
            <person name="Fujiyama A."/>
            <person name="Anterola A."/>
            <person name="Aoki S."/>
            <person name="Ashton N."/>
            <person name="Barbazuk W.B."/>
            <person name="Barker E."/>
            <person name="Bennetzen J."/>
            <person name="Bezanilla M."/>
            <person name="Blankenship R."/>
            <person name="Cho S.H."/>
            <person name="Dutcher S."/>
            <person name="Estelle M."/>
            <person name="Fawcett J.A."/>
            <person name="Gundlach H."/>
            <person name="Hanada K."/>
            <person name="Heyl A."/>
            <person name="Hicks K.A."/>
            <person name="Hugh J."/>
            <person name="Lohr M."/>
            <person name="Mayer K."/>
            <person name="Melkozernov A."/>
            <person name="Murata T."/>
            <person name="Nelson D."/>
            <person name="Pils B."/>
            <person name="Prigge M."/>
            <person name="Reiss B."/>
            <person name="Renner T."/>
            <person name="Rombauts S."/>
            <person name="Rushton P."/>
            <person name="Sanderfoot A."/>
            <person name="Schween G."/>
            <person name="Shiu S.-H."/>
            <person name="Stueber K."/>
            <person name="Theodoulou F.L."/>
            <person name="Tu H."/>
            <person name="Van de Peer Y."/>
            <person name="Verrier P.J."/>
            <person name="Waters E."/>
            <person name="Wood A."/>
            <person name="Yang L."/>
            <person name="Cove D."/>
            <person name="Cuming A."/>
            <person name="Hasebe M."/>
            <person name="Lucas S."/>
            <person name="Mishler D.B."/>
            <person name="Reski R."/>
            <person name="Grigoriev I."/>
            <person name="Quatrano R.S."/>
            <person name="Boore J.L."/>
        </authorList>
    </citation>
    <scope>NUCLEOTIDE SEQUENCE [LARGE SCALE GENOMIC DNA]</scope>
    <source>
        <strain evidence="20 21">cv. Gransden 2004</strain>
    </source>
</reference>
<evidence type="ECO:0000313" key="20">
    <source>
        <dbReference type="EnsemblPlants" id="Pp3c8_12410V3.1"/>
    </source>
</evidence>
<feature type="domain" description="P-type ATPase N-terminal" evidence="17">
    <location>
        <begin position="36"/>
        <end position="97"/>
    </location>
</feature>
<evidence type="ECO:0000256" key="5">
    <source>
        <dbReference type="ARBA" id="ARBA00022741"/>
    </source>
</evidence>
<feature type="binding site" evidence="13">
    <location>
        <position position="622"/>
    </location>
    <ligand>
        <name>ATP</name>
        <dbReference type="ChEBI" id="CHEBI:30616"/>
    </ligand>
</feature>
<dbReference type="SUPFAM" id="SSF81665">
    <property type="entry name" value="Calcium ATPase, transmembrane domain M"/>
    <property type="match status" value="1"/>
</dbReference>
<reference evidence="19 21" key="2">
    <citation type="journal article" date="2018" name="Plant J.">
        <title>The Physcomitrella patens chromosome-scale assembly reveals moss genome structure and evolution.</title>
        <authorList>
            <person name="Lang D."/>
            <person name="Ullrich K.K."/>
            <person name="Murat F."/>
            <person name="Fuchs J."/>
            <person name="Jenkins J."/>
            <person name="Haas F.B."/>
            <person name="Piednoel M."/>
            <person name="Gundlach H."/>
            <person name="Van Bel M."/>
            <person name="Meyberg R."/>
            <person name="Vives C."/>
            <person name="Morata J."/>
            <person name="Symeonidi A."/>
            <person name="Hiss M."/>
            <person name="Muchero W."/>
            <person name="Kamisugi Y."/>
            <person name="Saleh O."/>
            <person name="Blanc G."/>
            <person name="Decker E.L."/>
            <person name="van Gessel N."/>
            <person name="Grimwood J."/>
            <person name="Hayes R.D."/>
            <person name="Graham S.W."/>
            <person name="Gunter L.E."/>
            <person name="McDaniel S.F."/>
            <person name="Hoernstein S.N.W."/>
            <person name="Larsson A."/>
            <person name="Li F.W."/>
            <person name="Perroud P.F."/>
            <person name="Phillips J."/>
            <person name="Ranjan P."/>
            <person name="Rokshar D.S."/>
            <person name="Rothfels C.J."/>
            <person name="Schneider L."/>
            <person name="Shu S."/>
            <person name="Stevenson D.W."/>
            <person name="Thummler F."/>
            <person name="Tillich M."/>
            <person name="Villarreal Aguilar J.C."/>
            <person name="Widiez T."/>
            <person name="Wong G.K."/>
            <person name="Wymore A."/>
            <person name="Zhang Y."/>
            <person name="Zimmer A.D."/>
            <person name="Quatrano R.S."/>
            <person name="Mayer K.F.X."/>
            <person name="Goodstein D."/>
            <person name="Casacuberta J.M."/>
            <person name="Vandepoele K."/>
            <person name="Reski R."/>
            <person name="Cuming A.C."/>
            <person name="Tuskan G.A."/>
            <person name="Maumus F."/>
            <person name="Salse J."/>
            <person name="Schmutz J."/>
            <person name="Rensing S.A."/>
        </authorList>
    </citation>
    <scope>NUCLEOTIDE SEQUENCE [LARGE SCALE GENOMIC DNA]</scope>
    <source>
        <strain evidence="20 21">cv. Gransden 2004</strain>
    </source>
</reference>
<dbReference type="InterPro" id="IPR023298">
    <property type="entry name" value="ATPase_P-typ_TM_dom_sf"/>
</dbReference>
<evidence type="ECO:0000256" key="11">
    <source>
        <dbReference type="ARBA" id="ARBA00034036"/>
    </source>
</evidence>
<feature type="transmembrane region" description="Helical" evidence="15">
    <location>
        <begin position="1172"/>
        <end position="1189"/>
    </location>
</feature>
<feature type="binding site" evidence="13">
    <location>
        <position position="552"/>
    </location>
    <ligand>
        <name>ATP</name>
        <dbReference type="ChEBI" id="CHEBI:30616"/>
    </ligand>
</feature>
<dbReference type="InterPro" id="IPR036412">
    <property type="entry name" value="HAD-like_sf"/>
</dbReference>
<evidence type="ECO:0000256" key="13">
    <source>
        <dbReference type="PIRSR" id="PIRSR606539-2"/>
    </source>
</evidence>
<dbReference type="NCBIfam" id="TIGR01652">
    <property type="entry name" value="ATPase-Plipid"/>
    <property type="match status" value="1"/>
</dbReference>
<feature type="transmembrane region" description="Helical" evidence="15">
    <location>
        <begin position="1046"/>
        <end position="1070"/>
    </location>
</feature>
<evidence type="ECO:0000256" key="9">
    <source>
        <dbReference type="ARBA" id="ARBA00022989"/>
    </source>
</evidence>
<dbReference type="Pfam" id="PF16209">
    <property type="entry name" value="PhoLip_ATPase_N"/>
    <property type="match status" value="1"/>
</dbReference>
<dbReference type="FunFam" id="3.40.1110.10:FF:000029">
    <property type="entry name" value="Phospholipid-transporting ATPase"/>
    <property type="match status" value="1"/>
</dbReference>
<dbReference type="InterPro" id="IPR032630">
    <property type="entry name" value="P_typ_ATPase_c"/>
</dbReference>
<feature type="binding site" evidence="13">
    <location>
        <position position="738"/>
    </location>
    <ligand>
        <name>ATP</name>
        <dbReference type="ChEBI" id="CHEBI:30616"/>
    </ligand>
</feature>
<keyword evidence="4 14" id="KW-0479">Metal-binding</keyword>
<dbReference type="NCBIfam" id="TIGR01494">
    <property type="entry name" value="ATPase_P-type"/>
    <property type="match status" value="1"/>
</dbReference>
<dbReference type="InterPro" id="IPR006539">
    <property type="entry name" value="P-type_ATPase_IV"/>
</dbReference>
<dbReference type="EMBL" id="ABEU02000008">
    <property type="protein sequence ID" value="PNR49542.1"/>
    <property type="molecule type" value="Genomic_DNA"/>
</dbReference>
<evidence type="ECO:0000256" key="16">
    <source>
        <dbReference type="SAM" id="MobiDB-lite"/>
    </source>
</evidence>
<feature type="binding site" evidence="14">
    <location>
        <position position="417"/>
    </location>
    <ligand>
        <name>Mg(2+)</name>
        <dbReference type="ChEBI" id="CHEBI:18420"/>
    </ligand>
</feature>
<evidence type="ECO:0000256" key="3">
    <source>
        <dbReference type="ARBA" id="ARBA00022692"/>
    </source>
</evidence>
<reference evidence="20" key="3">
    <citation type="submission" date="2020-12" db="UniProtKB">
        <authorList>
            <consortium name="EnsemblPlants"/>
        </authorList>
    </citation>
    <scope>IDENTIFICATION</scope>
</reference>
<dbReference type="KEGG" id="ppp:112285367"/>
<dbReference type="Gene3D" id="2.70.150.10">
    <property type="entry name" value="Calcium-transporting ATPase, cytoplasmic transduction domain A"/>
    <property type="match status" value="1"/>
</dbReference>
<dbReference type="GO" id="GO:0005524">
    <property type="term" value="F:ATP binding"/>
    <property type="evidence" value="ECO:0007669"/>
    <property type="project" value="UniProtKB-UniRule"/>
</dbReference>
<feature type="binding site" evidence="13">
    <location>
        <position position="656"/>
    </location>
    <ligand>
        <name>ATP</name>
        <dbReference type="ChEBI" id="CHEBI:30616"/>
    </ligand>
</feature>
<dbReference type="RefSeq" id="XP_024381888.1">
    <property type="nucleotide sequence ID" value="XM_024526120.2"/>
</dbReference>
<evidence type="ECO:0000256" key="15">
    <source>
        <dbReference type="RuleBase" id="RU362033"/>
    </source>
</evidence>
<dbReference type="InterPro" id="IPR023299">
    <property type="entry name" value="ATPase_P-typ_cyto_dom_N"/>
</dbReference>
<evidence type="ECO:0000256" key="12">
    <source>
        <dbReference type="PIRSR" id="PIRSR606539-1"/>
    </source>
</evidence>
<feature type="transmembrane region" description="Helical" evidence="15">
    <location>
        <begin position="342"/>
        <end position="367"/>
    </location>
</feature>
<dbReference type="InterPro" id="IPR001757">
    <property type="entry name" value="P_typ_ATPase"/>
</dbReference>
<proteinExistence type="inferred from homology"/>
<dbReference type="STRING" id="3218.A0A2K1K6Z0"/>
<feature type="compositionally biased region" description="Polar residues" evidence="16">
    <location>
        <begin position="903"/>
        <end position="916"/>
    </location>
</feature>
<feature type="binding site" evidence="13">
    <location>
        <position position="737"/>
    </location>
    <ligand>
        <name>ATP</name>
        <dbReference type="ChEBI" id="CHEBI:30616"/>
    </ligand>
</feature>
<dbReference type="Pfam" id="PF13246">
    <property type="entry name" value="Cation_ATPase"/>
    <property type="match status" value="1"/>
</dbReference>
<dbReference type="EnsemblPlants" id="Pp3c8_12410V3.3">
    <property type="protein sequence ID" value="Pp3c8_12410V3.3"/>
    <property type="gene ID" value="Pp3c8_12410"/>
</dbReference>
<sequence>MATIMKFWKRKKAGNLGPGDSSVLNGHDEDARTVLCNVPDHGAFSFPGNRTSTRKYSWWSFVPAALFVQYRRAAYWYFTAMAGLSLAPFAPYSPISVWLPLIFVLVLGLLREAWEDLRRAKGDRELNNRDIEVHDGNGEFVVKKWKVLRVGDLVRVKDGDYFPSDLLLVSSSGPDGICYVETMNLDGETNLKVRQALQVTWEIDGKEEVKLREFKAELLCEGPNASLYTFSGRLKINEVELPVGPPQLLLRDSSLQNTGSILGVVVYTGHDTKSMQNATAPPNKRSRVDRSLDRVIWLMFFLLIGMAIATCVIIGIRTNVDGLNVWYLRPTESNAYYNPNNIAIVCIVGFFNGLVLYGYLIPIALYVSLEIVRVAQALFMVADEQMYDSVSDKRARVKSPGLNEELGQVDTIFSDKTGTLTSNQMDFFRCTIAGISYGEGTTEVERAAVRLGMPMGLSSRDLRPERQSDSRTMSARAETLDANALGPNNNPYKEKGFNFYDERLMGGKWIEERNSEAIKFFFEVLALCHTAIPEGTAEDPFMMRYRAESPDEAALVVAAKQFGFYFYKKTPTTLHIRESLGPDVPPRDQVYQLLDVLEFSSLRKRMSVIVRFPDGRLLLLSKGADSVIFQRVDRNSSGPVTETSKHLRQFGEVGLRTLVVAYKQLDENEYQSWRVRYAEARAIIGKERELRTEELAEEMEQDLTVVGGTGVEDKLQQGVPEAVDRLARAGINIWVLTGDKVETAINIGYACSLLRKGMDKLIVSLEVPEARSIEERAAREEWLPDKIFEGQKKFVSQKLKEALDLVLGGHENPRGTSTSERKISFSESFRSALSRSIGRNNASALSRNSSRSMSNIDEVLALNLSNPRDRHSRIPSGGQKGLELLSFHVDGTRSGSDVEGLSQKVTPITKDNQLSRSQHEPSAEPSEYALIIDGQSLAYVLAEESLQELFLEVCINCSSVLCCRVSPRQKAQVTTLVRKGLGQHRLCLAIGDGANDVGMIQAANVGVGILGVEGAQAAMAADFAIGQFRFLERLLLVHGRWCYRRIALLILYFFYKVCIMGWISLYSNIFAYFSGNPLYNDWYASFYNTVFTVLPVVIIGIIDQDVTPADAFRYPQLYRSGQRGELFNRRSFFYWLVLSVYQSAVIFFFPLVVFSGLSAFRPNGQVAAAQDFGAAMFTGLVIVPNLQVYSAFHYFTWIHHAAIWASILSWYLFIIIYGAIPVSWATIAYKEFVEVLAPSGGYWLLQPLVVVAALLPDLMLRSAKWVYAPLDYQIVIEQDKRGSPHRAQASNLVP</sequence>
<feature type="binding site" evidence="13">
    <location>
        <position position="599"/>
    </location>
    <ligand>
        <name>ATP</name>
        <dbReference type="ChEBI" id="CHEBI:30616"/>
    </ligand>
</feature>
<dbReference type="EnsemblPlants" id="Pp3c8_12410V3.1">
    <property type="protein sequence ID" value="Pp3c8_12410V3.1"/>
    <property type="gene ID" value="Pp3c8_12410"/>
</dbReference>
<dbReference type="PANTHER" id="PTHR24092:SF189">
    <property type="entry name" value="PHOSPHOLIPID-TRANSPORTING ATPASE"/>
    <property type="match status" value="1"/>
</dbReference>
<feature type="binding site" evidence="13">
    <location>
        <position position="739"/>
    </location>
    <ligand>
        <name>ATP</name>
        <dbReference type="ChEBI" id="CHEBI:30616"/>
    </ligand>
</feature>
<feature type="domain" description="P-type ATPase C-terminal" evidence="18">
    <location>
        <begin position="1018"/>
        <end position="1269"/>
    </location>
</feature>
<evidence type="ECO:0000313" key="19">
    <source>
        <dbReference type="EMBL" id="PNR49542.1"/>
    </source>
</evidence>
<comment type="catalytic activity">
    <reaction evidence="11 15">
        <text>ATP + H2O + phospholipidSide 1 = ADP + phosphate + phospholipidSide 2.</text>
        <dbReference type="EC" id="7.6.2.1"/>
    </reaction>
</comment>
<dbReference type="GO" id="GO:0005886">
    <property type="term" value="C:plasma membrane"/>
    <property type="evidence" value="ECO:0000318"/>
    <property type="project" value="GO_Central"/>
</dbReference>
<dbReference type="Gramene" id="Pp3c8_12410V3.2">
    <property type="protein sequence ID" value="Pp3c8_12410V3.2"/>
    <property type="gene ID" value="Pp3c8_12410"/>
</dbReference>
<dbReference type="EC" id="7.6.2.1" evidence="15"/>
<dbReference type="PANTHER" id="PTHR24092">
    <property type="entry name" value="PROBABLE PHOSPHOLIPID-TRANSPORTING ATPASE"/>
    <property type="match status" value="1"/>
</dbReference>
<dbReference type="Gene3D" id="3.40.50.1000">
    <property type="entry name" value="HAD superfamily/HAD-like"/>
    <property type="match status" value="2"/>
</dbReference>
<dbReference type="Gramene" id="Pp3c8_12410V3.1">
    <property type="protein sequence ID" value="Pp3c8_12410V3.1"/>
    <property type="gene ID" value="Pp3c8_12410"/>
</dbReference>
<organism evidence="19">
    <name type="scientific">Physcomitrium patens</name>
    <name type="common">Spreading-leaved earth moss</name>
    <name type="synonym">Physcomitrella patens</name>
    <dbReference type="NCBI Taxonomy" id="3218"/>
    <lineage>
        <taxon>Eukaryota</taxon>
        <taxon>Viridiplantae</taxon>
        <taxon>Streptophyta</taxon>
        <taxon>Embryophyta</taxon>
        <taxon>Bryophyta</taxon>
        <taxon>Bryophytina</taxon>
        <taxon>Bryopsida</taxon>
        <taxon>Funariidae</taxon>
        <taxon>Funariales</taxon>
        <taxon>Funariaceae</taxon>
        <taxon>Physcomitrium</taxon>
    </lineage>
</organism>
<keyword evidence="6 13" id="KW-0067">ATP-binding</keyword>